<dbReference type="Proteomes" id="UP001642405">
    <property type="component" value="Unassembled WGS sequence"/>
</dbReference>
<keyword evidence="1" id="KW-0677">Repeat</keyword>
<keyword evidence="2 3" id="KW-0040">ANK repeat</keyword>
<dbReference type="InterPro" id="IPR036770">
    <property type="entry name" value="Ankyrin_rpt-contain_sf"/>
</dbReference>
<dbReference type="EMBL" id="CAWUHB010000034">
    <property type="protein sequence ID" value="CAK7225937.1"/>
    <property type="molecule type" value="Genomic_DNA"/>
</dbReference>
<dbReference type="PANTHER" id="PTHR24173">
    <property type="entry name" value="ANKYRIN REPEAT CONTAINING"/>
    <property type="match status" value="1"/>
</dbReference>
<dbReference type="PROSITE" id="PS50088">
    <property type="entry name" value="ANK_REPEAT"/>
    <property type="match status" value="1"/>
</dbReference>
<dbReference type="SMART" id="SM00248">
    <property type="entry name" value="ANK"/>
    <property type="match status" value="2"/>
</dbReference>
<evidence type="ECO:0008006" key="6">
    <source>
        <dbReference type="Google" id="ProtNLM"/>
    </source>
</evidence>
<sequence length="317" mass="35158">MSALLDEHMKTLRLIQACDSSGRMGPALPDAILSEFQTAIASGNLDGIRTLLAEHFPDTSKRCPGKYNIKELLPALSQAARHDQVDVLKEILVPYLHSPETIDFVAYEAVDTCSKNTLLLLLDLGWDINLRFGPGLTVLESFLYDTTPDRGNSKRRDMTYWLIDHGAGLNERPSHTDTTGMSYAVEHAPVDFVQELLDQHGGDAQKGQLLHHALQRKPTDGIVDMLRLLIDRGAPLNVTKFANDERASRNFWPLDLGTPLHEAADRGNVEAVKFLLEQGADTNIVSSRSKTTAREWAEKAGHSEIAAILRSPDQYKI</sequence>
<dbReference type="PANTHER" id="PTHR24173:SF74">
    <property type="entry name" value="ANKYRIN REPEAT DOMAIN-CONTAINING PROTEIN 16"/>
    <property type="match status" value="1"/>
</dbReference>
<feature type="repeat" description="ANK" evidence="3">
    <location>
        <begin position="255"/>
        <end position="287"/>
    </location>
</feature>
<dbReference type="InterPro" id="IPR002110">
    <property type="entry name" value="Ankyrin_rpt"/>
</dbReference>
<evidence type="ECO:0000313" key="5">
    <source>
        <dbReference type="Proteomes" id="UP001642405"/>
    </source>
</evidence>
<dbReference type="Pfam" id="PF00023">
    <property type="entry name" value="Ank"/>
    <property type="match status" value="1"/>
</dbReference>
<proteinExistence type="predicted"/>
<gene>
    <name evidence="4" type="ORF">SCUCBS95973_006033</name>
</gene>
<accession>A0ABP0C1R0</accession>
<organism evidence="4 5">
    <name type="scientific">Sporothrix curviconia</name>
    <dbReference type="NCBI Taxonomy" id="1260050"/>
    <lineage>
        <taxon>Eukaryota</taxon>
        <taxon>Fungi</taxon>
        <taxon>Dikarya</taxon>
        <taxon>Ascomycota</taxon>
        <taxon>Pezizomycotina</taxon>
        <taxon>Sordariomycetes</taxon>
        <taxon>Sordariomycetidae</taxon>
        <taxon>Ophiostomatales</taxon>
        <taxon>Ophiostomataceae</taxon>
        <taxon>Sporothrix</taxon>
    </lineage>
</organism>
<name>A0ABP0C1R0_9PEZI</name>
<evidence type="ECO:0000313" key="4">
    <source>
        <dbReference type="EMBL" id="CAK7225937.1"/>
    </source>
</evidence>
<dbReference type="PROSITE" id="PS50297">
    <property type="entry name" value="ANK_REP_REGION"/>
    <property type="match status" value="1"/>
</dbReference>
<evidence type="ECO:0000256" key="3">
    <source>
        <dbReference type="PROSITE-ProRule" id="PRU00023"/>
    </source>
</evidence>
<evidence type="ECO:0000256" key="2">
    <source>
        <dbReference type="ARBA" id="ARBA00023043"/>
    </source>
</evidence>
<dbReference type="Gene3D" id="1.25.40.20">
    <property type="entry name" value="Ankyrin repeat-containing domain"/>
    <property type="match status" value="2"/>
</dbReference>
<reference evidence="4 5" key="1">
    <citation type="submission" date="2024-01" db="EMBL/GenBank/DDBJ databases">
        <authorList>
            <person name="Allen C."/>
            <person name="Tagirdzhanova G."/>
        </authorList>
    </citation>
    <scope>NUCLEOTIDE SEQUENCE [LARGE SCALE GENOMIC DNA]</scope>
</reference>
<keyword evidence="5" id="KW-1185">Reference proteome</keyword>
<evidence type="ECO:0000256" key="1">
    <source>
        <dbReference type="ARBA" id="ARBA00022737"/>
    </source>
</evidence>
<comment type="caution">
    <text evidence="4">The sequence shown here is derived from an EMBL/GenBank/DDBJ whole genome shotgun (WGS) entry which is preliminary data.</text>
</comment>
<dbReference type="SUPFAM" id="SSF48403">
    <property type="entry name" value="Ankyrin repeat"/>
    <property type="match status" value="1"/>
</dbReference>
<protein>
    <recommendedName>
        <fullName evidence="6">Ankyrin repeat protein</fullName>
    </recommendedName>
</protein>